<evidence type="ECO:0000313" key="3">
    <source>
        <dbReference type="EMBL" id="QDU88729.1"/>
    </source>
</evidence>
<dbReference type="PANTHER" id="PTHR34512">
    <property type="entry name" value="CELL SURFACE PROTEIN"/>
    <property type="match status" value="1"/>
</dbReference>
<dbReference type="InterPro" id="IPR002372">
    <property type="entry name" value="PQQ_rpt_dom"/>
</dbReference>
<feature type="chain" id="PRO_5022179562" evidence="1">
    <location>
        <begin position="21"/>
        <end position="1366"/>
    </location>
</feature>
<gene>
    <name evidence="3" type="ORF">Pla175_21110</name>
</gene>
<feature type="domain" description="Pyrrolo-quinoline quinone repeat" evidence="2">
    <location>
        <begin position="526"/>
        <end position="631"/>
    </location>
</feature>
<evidence type="ECO:0000313" key="4">
    <source>
        <dbReference type="Proteomes" id="UP000317429"/>
    </source>
</evidence>
<dbReference type="Pfam" id="PF13360">
    <property type="entry name" value="PQQ_2"/>
    <property type="match status" value="2"/>
</dbReference>
<evidence type="ECO:0000256" key="1">
    <source>
        <dbReference type="SAM" id="SignalP"/>
    </source>
</evidence>
<dbReference type="Proteomes" id="UP000317429">
    <property type="component" value="Chromosome"/>
</dbReference>
<feature type="domain" description="Pyrrolo-quinoline quinone repeat" evidence="2">
    <location>
        <begin position="383"/>
        <end position="503"/>
    </location>
</feature>
<dbReference type="KEGG" id="pnd:Pla175_21110"/>
<proteinExistence type="predicted"/>
<dbReference type="Gene3D" id="2.130.10.10">
    <property type="entry name" value="YVTN repeat-like/Quinoprotein amine dehydrogenase"/>
    <property type="match status" value="2"/>
</dbReference>
<dbReference type="OrthoDB" id="242013at2"/>
<dbReference type="SUPFAM" id="SSF50998">
    <property type="entry name" value="Quinoprotein alcohol dehydrogenase-like"/>
    <property type="match status" value="1"/>
</dbReference>
<keyword evidence="1" id="KW-0732">Signal</keyword>
<sequence precursor="true">MIRSLRFLAGHGFAAFFALAVACPAKVGAGAPEGQPAAHRHELHYGVHLPQQRSLSRALALAEESLEKQDFLRVFELLDAVLDAEEDAWIDVDPPRSARDLAGGLISDLPPAGKRAYSLHADAKAAREFDAISAGANAAELLRIARRYPHTPTETDIFWLLSQRAWDQGFFESTDLLLRRSGAQGRDFVHGSDRRLQQAVSQTAAGIAATDIGLGTHPAVRWAKDYAERDSGGAWRASARASGSSRVEDGLSKGRIAVSWEAVIASSRSRSGSLGLDRVASDVRTEPIIAKGLVLSRTENNVIATSEQSGRRVWETPSNEPLAGAAQRRHGELLAGLGISSDASRVFVIEPSPLAQQSQLGTDRQHIWGGRRPRAWRPEPNQLSAYDLRDQGKLTWSLTRSGDDGAPKPLSLLGAPLCFDGRLLALIDSEQTVMLIEIDPLTGALLWRQPLIGADRAPIRGSSDVWAGITPVTSDGIVVCPTRGGIVVAFDWVRQTLLWAYRFPVDEDSDSGSSGHDAMWRECQAVIRSDKVLVCSPDSDLLHCVDLQSGEPRWTASCPEARYLSVTREAAIASGYQSLDGFDLATGDRLWTRKLPTGAVLAGRPLETGGQVLLPMTGGKILTIDGADGEIENDSSELVEAPSVLIAHRGDLLAAGRDYLVRYVSGGSGTSGTAVARSPTQRLRDSLAARQAGEYDLALSELRSLVSEDLDRSAARSAYLELLVSLPVHEGLEQDAALLDRLREVRPADAEAAVAAAVVAVRRLDQDRLLKAISDISGEIYSPDRLVLVEGDRFVAIEDAVRGTLGRLNSAVEQPLDVVSRSSARTLAASQRWLEADQARWRLESQPTPDTAAARAVDWSSHQVAAEVQPSRSGLLQTTGRGRDFSGLIRVSLERIGPADPRAPTGFVLASNGSRLMGKNNEGEVLFALDTSEDSEVLLKAAREPMEKPWAWIAGRVLLVASRNDVACYDLLSDGQSRVRLWTASGSLRTAMARRGESDGPPAEWVRSWSGPAEVVLVTRSRAVVSNRGRLYCFDLLSGVLRWESALTDADGLWGSGEHLWVVHSDRTATKLAMVDGAVSGKAVPSRMELVSAAGDRFVGVERVNGTPHLMVCDAADLRVLVDLPIRAESFKVWRGEGRMCGVVAEPGSIHTIDVEKGGVVSEKVFAADLESIGSVRMVGGRLLVFVPGAADVRGGEAVDSLEAGSPFTGRVYSLDPSTGEANWSSPVEVQGLGLLDRQAEDDVLAFGARVTSVDGRRMTRVMLLDAATGVLLYSGELIGSTPLNGYHLRSDRTATPPRFEVELSGETLTLLSLPTPRPPEPPPSVKIASVAGAAEVDIWELGQELKRAFEQAADEVEPQTPAEEK</sequence>
<dbReference type="SUPFAM" id="SSF63829">
    <property type="entry name" value="Calcium-dependent phosphotriesterase"/>
    <property type="match status" value="1"/>
</dbReference>
<protein>
    <submittedName>
        <fullName evidence="3">Outer membrane biogenesis protein BamB</fullName>
    </submittedName>
</protein>
<dbReference type="PANTHER" id="PTHR34512:SF30">
    <property type="entry name" value="OUTER MEMBRANE PROTEIN ASSEMBLY FACTOR BAMB"/>
    <property type="match status" value="1"/>
</dbReference>
<reference evidence="3 4" key="1">
    <citation type="submission" date="2019-02" db="EMBL/GenBank/DDBJ databases">
        <title>Deep-cultivation of Planctomycetes and their phenomic and genomic characterization uncovers novel biology.</title>
        <authorList>
            <person name="Wiegand S."/>
            <person name="Jogler M."/>
            <person name="Boedeker C."/>
            <person name="Pinto D."/>
            <person name="Vollmers J."/>
            <person name="Rivas-Marin E."/>
            <person name="Kohn T."/>
            <person name="Peeters S.H."/>
            <person name="Heuer A."/>
            <person name="Rast P."/>
            <person name="Oberbeckmann S."/>
            <person name="Bunk B."/>
            <person name="Jeske O."/>
            <person name="Meyerdierks A."/>
            <person name="Storesund J.E."/>
            <person name="Kallscheuer N."/>
            <person name="Luecker S."/>
            <person name="Lage O.M."/>
            <person name="Pohl T."/>
            <person name="Merkel B.J."/>
            <person name="Hornburger P."/>
            <person name="Mueller R.-W."/>
            <person name="Bruemmer F."/>
            <person name="Labrenz M."/>
            <person name="Spormann A.M."/>
            <person name="Op den Camp H."/>
            <person name="Overmann J."/>
            <person name="Amann R."/>
            <person name="Jetten M.S.M."/>
            <person name="Mascher T."/>
            <person name="Medema M.H."/>
            <person name="Devos D.P."/>
            <person name="Kaster A.-K."/>
            <person name="Ovreas L."/>
            <person name="Rohde M."/>
            <person name="Galperin M.Y."/>
            <person name="Jogler C."/>
        </authorList>
    </citation>
    <scope>NUCLEOTIDE SEQUENCE [LARGE SCALE GENOMIC DNA]</scope>
    <source>
        <strain evidence="3 4">Pla175</strain>
    </source>
</reference>
<evidence type="ECO:0000259" key="2">
    <source>
        <dbReference type="Pfam" id="PF13360"/>
    </source>
</evidence>
<dbReference type="EMBL" id="CP036291">
    <property type="protein sequence ID" value="QDU88729.1"/>
    <property type="molecule type" value="Genomic_DNA"/>
</dbReference>
<organism evidence="3 4">
    <name type="scientific">Pirellulimonas nuda</name>
    <dbReference type="NCBI Taxonomy" id="2528009"/>
    <lineage>
        <taxon>Bacteria</taxon>
        <taxon>Pseudomonadati</taxon>
        <taxon>Planctomycetota</taxon>
        <taxon>Planctomycetia</taxon>
        <taxon>Pirellulales</taxon>
        <taxon>Lacipirellulaceae</taxon>
        <taxon>Pirellulimonas</taxon>
    </lineage>
</organism>
<name>A0A518DB71_9BACT</name>
<keyword evidence="4" id="KW-1185">Reference proteome</keyword>
<dbReference type="PROSITE" id="PS51257">
    <property type="entry name" value="PROKAR_LIPOPROTEIN"/>
    <property type="match status" value="1"/>
</dbReference>
<dbReference type="InterPro" id="IPR011047">
    <property type="entry name" value="Quinoprotein_ADH-like_sf"/>
</dbReference>
<dbReference type="InterPro" id="IPR015943">
    <property type="entry name" value="WD40/YVTN_repeat-like_dom_sf"/>
</dbReference>
<accession>A0A518DB71</accession>
<feature type="signal peptide" evidence="1">
    <location>
        <begin position="1"/>
        <end position="20"/>
    </location>
</feature>